<dbReference type="RefSeq" id="WP_208874660.1">
    <property type="nucleotide sequence ID" value="NZ_CP031320.1"/>
</dbReference>
<evidence type="ECO:0000256" key="2">
    <source>
        <dbReference type="SAM" id="SignalP"/>
    </source>
</evidence>
<dbReference type="EMBL" id="CP031320">
    <property type="protein sequence ID" value="AXK31281.1"/>
    <property type="molecule type" value="Genomic_DNA"/>
</dbReference>
<keyword evidence="4" id="KW-1185">Reference proteome</keyword>
<dbReference type="InterPro" id="IPR019026">
    <property type="entry name" value="Peptidase_M64_IgA"/>
</dbReference>
<name>A0A345XI15_9ACTN</name>
<reference evidence="3 4" key="1">
    <citation type="submission" date="2018-07" db="EMBL/GenBank/DDBJ databases">
        <title>Draft genome of the type strain Streptomyces armeniacus ATCC 15676.</title>
        <authorList>
            <person name="Labana P."/>
            <person name="Gosse J.T."/>
            <person name="Boddy C.N."/>
        </authorList>
    </citation>
    <scope>NUCLEOTIDE SEQUENCE [LARGE SCALE GENOMIC DNA]</scope>
    <source>
        <strain evidence="3 4">ATCC 15676</strain>
    </source>
</reference>
<dbReference type="GO" id="GO:0008237">
    <property type="term" value="F:metallopeptidase activity"/>
    <property type="evidence" value="ECO:0007669"/>
    <property type="project" value="InterPro"/>
</dbReference>
<dbReference type="AlphaFoldDB" id="A0A345XI15"/>
<organism evidence="3 4">
    <name type="scientific">Streptomyces armeniacus</name>
    <dbReference type="NCBI Taxonomy" id="83291"/>
    <lineage>
        <taxon>Bacteria</taxon>
        <taxon>Bacillati</taxon>
        <taxon>Actinomycetota</taxon>
        <taxon>Actinomycetes</taxon>
        <taxon>Kitasatosporales</taxon>
        <taxon>Streptomycetaceae</taxon>
        <taxon>Streptomyces</taxon>
    </lineage>
</organism>
<evidence type="ECO:0000313" key="3">
    <source>
        <dbReference type="EMBL" id="AXK31281.1"/>
    </source>
</evidence>
<evidence type="ECO:0000313" key="4">
    <source>
        <dbReference type="Proteomes" id="UP000254425"/>
    </source>
</evidence>
<proteinExistence type="predicted"/>
<dbReference type="Pfam" id="PF09471">
    <property type="entry name" value="Peptidase_M64"/>
    <property type="match status" value="2"/>
</dbReference>
<dbReference type="Gene3D" id="3.40.390.10">
    <property type="entry name" value="Collagenase (Catalytic Domain)"/>
    <property type="match status" value="1"/>
</dbReference>
<evidence type="ECO:0000256" key="1">
    <source>
        <dbReference type="SAM" id="MobiDB-lite"/>
    </source>
</evidence>
<feature type="region of interest" description="Disordered" evidence="1">
    <location>
        <begin position="64"/>
        <end position="89"/>
    </location>
</feature>
<dbReference type="Proteomes" id="UP000254425">
    <property type="component" value="Chromosome"/>
</dbReference>
<dbReference type="KEGG" id="sarm:DVA86_00100"/>
<gene>
    <name evidence="3" type="ORF">DVA86_00100</name>
</gene>
<accession>A0A345XI15</accession>
<keyword evidence="2" id="KW-0732">Signal</keyword>
<sequence>MRRRRTIRIGAAAGVTAVAALALALAAPGQAAPPDEPERDKAQGTHRVEYFDGPNAHPRHVEVSAETPERLRGSGSVAGDGDVTPVVENGPTADKLDIAVIGDGYTEAELPQFHTDAKESWTELAGVEPYTTYQNLFNVWAIDAVSQDSGVSGDPDQGTVKNTALDSHFWCDNLERLLCVDTAKVESYARNAPEADLVIVIANSAKYGGAGYNGVQSELGYDGIATHSGGNDQAGQIAIHETGHSLGKLADEYAYEDSEYTGPETGDLNTTVHTADELEQNGTKWARWLGEATPDGGVIGAYEGAAYHTRGLFRPSEDSIMRTLGREFNLVGREAMIAGFHRHAPALASDTRTARALGSEDTVTVRVPELTGDARQITLRWYLDGKEVERLRGDRTVRLADVVGSGGGSHRLTAKATDPTAAVRDPALRADLTKSLTWRVEG</sequence>
<feature type="signal peptide" evidence="2">
    <location>
        <begin position="1"/>
        <end position="31"/>
    </location>
</feature>
<feature type="chain" id="PRO_5016880229" description="Peptidase M64" evidence="2">
    <location>
        <begin position="32"/>
        <end position="442"/>
    </location>
</feature>
<protein>
    <recommendedName>
        <fullName evidence="5">Peptidase M64</fullName>
    </recommendedName>
</protein>
<evidence type="ECO:0008006" key="5">
    <source>
        <dbReference type="Google" id="ProtNLM"/>
    </source>
</evidence>
<dbReference type="InterPro" id="IPR024079">
    <property type="entry name" value="MetalloPept_cat_dom_sf"/>
</dbReference>